<dbReference type="AlphaFoldDB" id="A0A3B0S4P2"/>
<protein>
    <submittedName>
        <fullName evidence="1">Uncharacterized protein</fullName>
    </submittedName>
</protein>
<reference evidence="1" key="1">
    <citation type="submission" date="2018-06" db="EMBL/GenBank/DDBJ databases">
        <authorList>
            <person name="Zhirakovskaya E."/>
        </authorList>
    </citation>
    <scope>NUCLEOTIDE SEQUENCE</scope>
</reference>
<sequence>MIKKSLVIATAMFAAVVGLQPTQQAEAKVKFNVHIGIPGGFYGGPGYGGGYYGGGYGGGYSGGWAPRRINCNRGRRILRNNGYKFIKMVDCAGRVYKYKASRGGKRYLLKMKSRNGRVFSRRFI</sequence>
<organism evidence="1">
    <name type="scientific">hydrothermal vent metagenome</name>
    <dbReference type="NCBI Taxonomy" id="652676"/>
    <lineage>
        <taxon>unclassified sequences</taxon>
        <taxon>metagenomes</taxon>
        <taxon>ecological metagenomes</taxon>
    </lineage>
</organism>
<evidence type="ECO:0000313" key="1">
    <source>
        <dbReference type="EMBL" id="VAV98832.1"/>
    </source>
</evidence>
<name>A0A3B0S4P2_9ZZZZ</name>
<accession>A0A3B0S4P2</accession>
<proteinExistence type="predicted"/>
<gene>
    <name evidence="1" type="ORF">MNBD_ALPHA08-1332</name>
</gene>
<dbReference type="EMBL" id="UOEC01000156">
    <property type="protein sequence ID" value="VAV98832.1"/>
    <property type="molecule type" value="Genomic_DNA"/>
</dbReference>